<keyword evidence="5 6" id="KW-0539">Nucleus</keyword>
<keyword evidence="3 6" id="KW-0238">DNA-binding</keyword>
<proteinExistence type="predicted"/>
<dbReference type="InterPro" id="IPR040167">
    <property type="entry name" value="TF_CP2-like"/>
</dbReference>
<dbReference type="PANTHER" id="PTHR11037">
    <property type="entry name" value="TRANSCRIPTION FACTOR CP2"/>
    <property type="match status" value="1"/>
</dbReference>
<dbReference type="AlphaFoldDB" id="A0AA88LIR0"/>
<keyword evidence="4" id="KW-0804">Transcription</keyword>
<evidence type="ECO:0000256" key="2">
    <source>
        <dbReference type="ARBA" id="ARBA00023015"/>
    </source>
</evidence>
<dbReference type="Proteomes" id="UP001187531">
    <property type="component" value="Unassembled WGS sequence"/>
</dbReference>
<dbReference type="Pfam" id="PF04516">
    <property type="entry name" value="CP2"/>
    <property type="match status" value="1"/>
</dbReference>
<evidence type="ECO:0000256" key="3">
    <source>
        <dbReference type="ARBA" id="ARBA00023125"/>
    </source>
</evidence>
<gene>
    <name evidence="9" type="ORF">QYM36_001814</name>
</gene>
<dbReference type="GO" id="GO:0005634">
    <property type="term" value="C:nucleus"/>
    <property type="evidence" value="ECO:0007669"/>
    <property type="project" value="UniProtKB-SubCell"/>
</dbReference>
<keyword evidence="2" id="KW-0805">Transcription regulation</keyword>
<name>A0AA88LIR0_ARTSF</name>
<dbReference type="PROSITE" id="PS51968">
    <property type="entry name" value="GRH_CP2_DB"/>
    <property type="match status" value="1"/>
</dbReference>
<evidence type="ECO:0000256" key="4">
    <source>
        <dbReference type="ARBA" id="ARBA00023163"/>
    </source>
</evidence>
<dbReference type="GO" id="GO:0000978">
    <property type="term" value="F:RNA polymerase II cis-regulatory region sequence-specific DNA binding"/>
    <property type="evidence" value="ECO:0007669"/>
    <property type="project" value="TreeGrafter"/>
</dbReference>
<evidence type="ECO:0000259" key="8">
    <source>
        <dbReference type="PROSITE" id="PS51968"/>
    </source>
</evidence>
<evidence type="ECO:0000256" key="7">
    <source>
        <dbReference type="SAM" id="MobiDB-lite"/>
    </source>
</evidence>
<evidence type="ECO:0000256" key="6">
    <source>
        <dbReference type="PROSITE-ProRule" id="PRU01313"/>
    </source>
</evidence>
<dbReference type="InterPro" id="IPR007604">
    <property type="entry name" value="CP2"/>
</dbReference>
<accession>A0AA88LIR0</accession>
<comment type="caution">
    <text evidence="9">The sequence shown here is derived from an EMBL/GenBank/DDBJ whole genome shotgun (WGS) entry which is preliminary data.</text>
</comment>
<reference evidence="9" key="1">
    <citation type="submission" date="2023-07" db="EMBL/GenBank/DDBJ databases">
        <title>Chromosome-level genome assembly of Artemia franciscana.</title>
        <authorList>
            <person name="Jo E."/>
        </authorList>
    </citation>
    <scope>NUCLEOTIDE SEQUENCE</scope>
    <source>
        <tissue evidence="9">Whole body</tissue>
    </source>
</reference>
<dbReference type="GO" id="GO:0001228">
    <property type="term" value="F:DNA-binding transcription activator activity, RNA polymerase II-specific"/>
    <property type="evidence" value="ECO:0007669"/>
    <property type="project" value="TreeGrafter"/>
</dbReference>
<comment type="subcellular location">
    <subcellularLocation>
        <location evidence="1 6">Nucleus</location>
    </subcellularLocation>
</comment>
<evidence type="ECO:0000313" key="9">
    <source>
        <dbReference type="EMBL" id="KAK2723285.1"/>
    </source>
</evidence>
<evidence type="ECO:0000256" key="1">
    <source>
        <dbReference type="ARBA" id="ARBA00004123"/>
    </source>
</evidence>
<dbReference type="InterPro" id="IPR057520">
    <property type="entry name" value="GRHL1/CP2_C"/>
</dbReference>
<organism evidence="9 10">
    <name type="scientific">Artemia franciscana</name>
    <name type="common">Brine shrimp</name>
    <name type="synonym">Artemia sanfranciscana</name>
    <dbReference type="NCBI Taxonomy" id="6661"/>
    <lineage>
        <taxon>Eukaryota</taxon>
        <taxon>Metazoa</taxon>
        <taxon>Ecdysozoa</taxon>
        <taxon>Arthropoda</taxon>
        <taxon>Crustacea</taxon>
        <taxon>Branchiopoda</taxon>
        <taxon>Anostraca</taxon>
        <taxon>Artemiidae</taxon>
        <taxon>Artemia</taxon>
    </lineage>
</organism>
<dbReference type="Pfam" id="PF25416">
    <property type="entry name" value="GRHL1_C"/>
    <property type="match status" value="1"/>
</dbReference>
<feature type="region of interest" description="Disordered" evidence="7">
    <location>
        <begin position="1"/>
        <end position="23"/>
    </location>
</feature>
<dbReference type="EMBL" id="JAVRJZ010000004">
    <property type="protein sequence ID" value="KAK2723285.1"/>
    <property type="molecule type" value="Genomic_DNA"/>
</dbReference>
<feature type="compositionally biased region" description="Low complexity" evidence="7">
    <location>
        <begin position="349"/>
        <end position="362"/>
    </location>
</feature>
<evidence type="ECO:0000313" key="10">
    <source>
        <dbReference type="Proteomes" id="UP001187531"/>
    </source>
</evidence>
<feature type="region of interest" description="Disordered" evidence="7">
    <location>
        <begin position="338"/>
        <end position="366"/>
    </location>
</feature>
<protein>
    <recommendedName>
        <fullName evidence="8">Grh/CP2 DB domain-containing protein</fullName>
    </recommendedName>
</protein>
<evidence type="ECO:0000256" key="5">
    <source>
        <dbReference type="ARBA" id="ARBA00023242"/>
    </source>
</evidence>
<dbReference type="PANTHER" id="PTHR11037:SF20">
    <property type="entry name" value="PROTEIN GRAINYHEAD"/>
    <property type="match status" value="1"/>
</dbReference>
<feature type="domain" description="Grh/CP2 DB" evidence="8">
    <location>
        <begin position="389"/>
        <end position="616"/>
    </location>
</feature>
<sequence>MPTIDSDLLNNNSQGPEDLAPVRKRPDIIVSDERNEVNAETEEEGWRSDDVTVATSMLTLANASTSNDGAQMDVLYDYYDKDDKEVDDEITWANSASSAPVIKAEPPEMAHSGAHLELFISKEPEDLTRRSPVVQSTDRIHSSVISRALANGELVNAGFDALHSLDEPNSPVHARRLTDESIFSDAEIKAEITYQNDNSYTTTTLTTVPYENSSYSVIANTGSQRYNSRQYSGSSPSGGEYYPEFNNFANGENYTQNRRIVYSTSEQAADQVFIERYNVNGRQAVYKVGNNVDLPSPDSGIGESGTPREAQTVQHANFDYTDPFNANGLLADALRDSAPSVASDDDRTQPSTPLTPLTPGGSVHSVNRSKSWECARNEPDKFQIPKVYSNYGFRYYLESPISTSQRREDDRITYINKGQFYGITLEYIPDPDRPLKSTTVKSVIMLVFREEKSSEDELKAWAFWHGRQHSIKQRILDADTKNSAGLVGHIEEVSHNAIAVYWNPLESAGKVNIAVQCLSTDFSSQKGVKGLPLHVQIDTYDEHKEGPPCHRGYCQIKIFCDKGAERKTRDEERRAAKRKMAQSVRSKRIDELYHSPCERSEFYSMADLLRQPVLFTPSEDEKVGGPLDLQGFYIEHHDLRLRGLPRQVTPAPVIEASPDPELGLRGLPRQVAPTAAIEVSPDPEIGRRQIELPSDPDLVSSPHLYSGGAVVKRRRLRPPEYEAILIHVRQDGEDIFTSLYVAPPTVQGLVGAIVEKYKMSAETIRGLYRKNRINGAVSRLDDNVLKHYCNEELFHMDITRTDSDGLYDVTFVELDLS</sequence>
<keyword evidence="10" id="KW-1185">Reference proteome</keyword>